<dbReference type="Proteomes" id="UP000054324">
    <property type="component" value="Unassembled WGS sequence"/>
</dbReference>
<dbReference type="GeneID" id="20323560"/>
<dbReference type="EMBL" id="KL596892">
    <property type="protein sequence ID" value="KER22561.1"/>
    <property type="molecule type" value="Genomic_DNA"/>
</dbReference>
<evidence type="ECO:0000313" key="1">
    <source>
        <dbReference type="EMBL" id="KER22561.1"/>
    </source>
</evidence>
<sequence length="101" mass="11443">MYVGKIQIEKRAALDAEQYRRASTSLVSYAGVKVTRKAGLKPEFQVTSVHVLMIRTLSGKHEAVNTNIGIITDSSRPLRRQANITKLRRFFGSEHVPPRYM</sequence>
<dbReference type="RefSeq" id="XP_009173699.1">
    <property type="nucleotide sequence ID" value="XM_009175435.1"/>
</dbReference>
<reference evidence="1 2" key="1">
    <citation type="submission" date="2013-11" db="EMBL/GenBank/DDBJ databases">
        <title>Opisthorchis viverrini - life in the bile duct.</title>
        <authorList>
            <person name="Young N.D."/>
            <person name="Nagarajan N."/>
            <person name="Lin S.J."/>
            <person name="Korhonen P.K."/>
            <person name="Jex A.R."/>
            <person name="Hall R.S."/>
            <person name="Safavi-Hemami H."/>
            <person name="Kaewkong W."/>
            <person name="Bertrand D."/>
            <person name="Gao S."/>
            <person name="Seet Q."/>
            <person name="Wongkham S."/>
            <person name="Teh B.T."/>
            <person name="Wongkham C."/>
            <person name="Intapan P.M."/>
            <person name="Maleewong W."/>
            <person name="Yang X."/>
            <person name="Hu M."/>
            <person name="Wang Z."/>
            <person name="Hofmann A."/>
            <person name="Sternberg P.W."/>
            <person name="Tan P."/>
            <person name="Wang J."/>
            <person name="Gasser R.B."/>
        </authorList>
    </citation>
    <scope>NUCLEOTIDE SEQUENCE [LARGE SCALE GENOMIC DNA]</scope>
</reference>
<organism evidence="1 2">
    <name type="scientific">Opisthorchis viverrini</name>
    <name type="common">Southeast Asian liver fluke</name>
    <dbReference type="NCBI Taxonomy" id="6198"/>
    <lineage>
        <taxon>Eukaryota</taxon>
        <taxon>Metazoa</taxon>
        <taxon>Spiralia</taxon>
        <taxon>Lophotrochozoa</taxon>
        <taxon>Platyhelminthes</taxon>
        <taxon>Trematoda</taxon>
        <taxon>Digenea</taxon>
        <taxon>Opisthorchiida</taxon>
        <taxon>Opisthorchiata</taxon>
        <taxon>Opisthorchiidae</taxon>
        <taxon>Opisthorchis</taxon>
    </lineage>
</organism>
<proteinExistence type="predicted"/>
<dbReference type="CTD" id="20323560"/>
<name>A0A074Z5Z0_OPIVI</name>
<evidence type="ECO:0000313" key="2">
    <source>
        <dbReference type="Proteomes" id="UP000054324"/>
    </source>
</evidence>
<keyword evidence="2" id="KW-1185">Reference proteome</keyword>
<dbReference type="KEGG" id="ovi:T265_09391"/>
<dbReference type="AlphaFoldDB" id="A0A074Z5Z0"/>
<gene>
    <name evidence="1" type="ORF">T265_09391</name>
</gene>
<protein>
    <submittedName>
        <fullName evidence="1">Uncharacterized protein</fullName>
    </submittedName>
</protein>
<accession>A0A074Z5Z0</accession>